<dbReference type="PANTHER" id="PTHR11161">
    <property type="entry name" value="O-ACYLTRANSFERASE"/>
    <property type="match status" value="1"/>
</dbReference>
<feature type="chain" id="PRO_5044868393" description="Nose resistant-to-fluoxetine protein N-terminal domain-containing protein" evidence="3">
    <location>
        <begin position="28"/>
        <end position="1216"/>
    </location>
</feature>
<feature type="compositionally biased region" description="Acidic residues" evidence="1">
    <location>
        <begin position="208"/>
        <end position="225"/>
    </location>
</feature>
<feature type="compositionally biased region" description="Basic and acidic residues" evidence="1">
    <location>
        <begin position="95"/>
        <end position="105"/>
    </location>
</feature>
<dbReference type="InterPro" id="IPR006621">
    <property type="entry name" value="Nose-resist-to-fluoxetine_N"/>
</dbReference>
<feature type="compositionally biased region" description="Basic and acidic residues" evidence="1">
    <location>
        <begin position="226"/>
        <end position="238"/>
    </location>
</feature>
<keyword evidence="3" id="KW-0732">Signal</keyword>
<proteinExistence type="predicted"/>
<name>A0ABD1DMX4_CULPP</name>
<evidence type="ECO:0000256" key="2">
    <source>
        <dbReference type="SAM" id="Phobius"/>
    </source>
</evidence>
<reference evidence="5 6" key="1">
    <citation type="submission" date="2024-05" db="EMBL/GenBank/DDBJ databases">
        <title>Culex pipiens pipiens assembly and annotation.</title>
        <authorList>
            <person name="Alout H."/>
            <person name="Durand T."/>
        </authorList>
    </citation>
    <scope>NUCLEOTIDE SEQUENCE [LARGE SCALE GENOMIC DNA]</scope>
    <source>
        <strain evidence="5">HA-2024</strain>
        <tissue evidence="5">Whole body</tissue>
    </source>
</reference>
<dbReference type="InterPro" id="IPR002656">
    <property type="entry name" value="Acyl_transf_3_dom"/>
</dbReference>
<feature type="compositionally biased region" description="Acidic residues" evidence="1">
    <location>
        <begin position="151"/>
        <end position="168"/>
    </location>
</feature>
<gene>
    <name evidence="5" type="ORF">pipiens_007172</name>
</gene>
<feature type="compositionally biased region" description="Low complexity" evidence="1">
    <location>
        <begin position="1167"/>
        <end position="1178"/>
    </location>
</feature>
<feature type="compositionally biased region" description="Basic and acidic residues" evidence="1">
    <location>
        <begin position="114"/>
        <end position="126"/>
    </location>
</feature>
<feature type="region of interest" description="Disordered" evidence="1">
    <location>
        <begin position="66"/>
        <end position="341"/>
    </location>
</feature>
<dbReference type="SMART" id="SM00703">
    <property type="entry name" value="NRF"/>
    <property type="match status" value="1"/>
</dbReference>
<dbReference type="InterPro" id="IPR052728">
    <property type="entry name" value="O2_lipid_transport_reg"/>
</dbReference>
<feature type="compositionally biased region" description="Pro residues" evidence="1">
    <location>
        <begin position="1195"/>
        <end position="1204"/>
    </location>
</feature>
<feature type="transmembrane region" description="Helical" evidence="2">
    <location>
        <begin position="964"/>
        <end position="984"/>
    </location>
</feature>
<feature type="transmembrane region" description="Helical" evidence="2">
    <location>
        <begin position="675"/>
        <end position="694"/>
    </location>
</feature>
<protein>
    <recommendedName>
        <fullName evidence="4">Nose resistant-to-fluoxetine protein N-terminal domain-containing protein</fullName>
    </recommendedName>
</protein>
<keyword evidence="6" id="KW-1185">Reference proteome</keyword>
<feature type="transmembrane region" description="Helical" evidence="2">
    <location>
        <begin position="1039"/>
        <end position="1057"/>
    </location>
</feature>
<dbReference type="EMBL" id="JBEHCU010005144">
    <property type="protein sequence ID" value="KAL1400744.1"/>
    <property type="molecule type" value="Genomic_DNA"/>
</dbReference>
<feature type="transmembrane region" description="Helical" evidence="2">
    <location>
        <begin position="585"/>
        <end position="606"/>
    </location>
</feature>
<feature type="region of interest" description="Disordered" evidence="1">
    <location>
        <begin position="1081"/>
        <end position="1216"/>
    </location>
</feature>
<dbReference type="AlphaFoldDB" id="A0ABD1DMX4"/>
<feature type="transmembrane region" description="Helical" evidence="2">
    <location>
        <begin position="757"/>
        <end position="775"/>
    </location>
</feature>
<feature type="compositionally biased region" description="Basic and acidic residues" evidence="1">
    <location>
        <begin position="1123"/>
        <end position="1142"/>
    </location>
</feature>
<feature type="compositionally biased region" description="Low complexity" evidence="1">
    <location>
        <begin position="195"/>
        <end position="204"/>
    </location>
</feature>
<keyword evidence="2" id="KW-0812">Transmembrane</keyword>
<evidence type="ECO:0000313" key="5">
    <source>
        <dbReference type="EMBL" id="KAL1400744.1"/>
    </source>
</evidence>
<feature type="compositionally biased region" description="Basic and acidic residues" evidence="1">
    <location>
        <begin position="303"/>
        <end position="318"/>
    </location>
</feature>
<feature type="compositionally biased region" description="Basic residues" evidence="1">
    <location>
        <begin position="1205"/>
        <end position="1216"/>
    </location>
</feature>
<sequence length="1216" mass="137859">MAVLLRPWVLALVTIGLLVCLLTSADGFRLRDFDVDEDQRTTMEASRRKIQYRKLAVDEVVKKRLLVEEDDENEDDDDDDDEEVADDDEDEEREAESKYKFEKVRRSYRASPKQKRETEAARKQLESGKPTRKFKLEQVRGAKLQKIVQQSDDDDDDDDEDEEDEESEQPEKSIFNLFGLLGSKKAVEDKEDVASAKTKGSASKKVIEEDDDDDDNDDDETESDSWLDKLKDLIGGDSDKDDDNEKEDPEDDEKSGGIFGWLKSLTEKDDDDDDHDGDKDDDDNEDREKENPLINLFSTLLNSDKEESSEEIKFRPIGDEDDDDSSSSKENTKKPKKDSKFVQMLNQSPLNSLFKSDDLPEEASIPTDPKKVKKLQQTPSKVVKQRIEISPEDFESLLLRIPSFVPDYSRLKNNECRRQGQIFQRQLRGKRLWALQMIDASAKVTSGLLRGNANQLGDYDLCTGIATKVKVKEDEQVRMRGKYCLAHVDVVAEDDDLKLPVHLLQGRGFIKSTLNDPDHFLPRFTTINWGICLPAACSFEDAGSIVKNFVKPYNTTGIKLFLEIEEGNCHVRQTAGWSKLFKGNWHLVAALGFYTFVLVVTVVASLNDFGVIKIEPHPKPAKPEDEADSASPGEETNLLHQILMSFSAKRTVRQLFGGEDETLAGKDVVGCLSGLRAIATVVLFCALRLIPMGFQPFTNRNEFTESFNSPWSVALRVLMLYADVYLVISGFLAAYHMVGEFQQKQKVPWFRKIVGRYLRLTLPLIPVLIFYSWVWEHLGSGPQWGDVVVKNANLCKHNFWNNLLFIQNWYPVEEGCAPHTFQLAIEMQLAILAPFLLIILTKNPLYGVSAFVTLHGVSTAIRFVDTNEDRLSPYIYHGIRLTQIYRTVNLSFSETLHRATPYLAGFGLGYLLRETQLVKHDRGINLSGWIGAAIAFGWCFAFPLDTAEKDFQFDLADAAQYSALAPLSFALAICWVIYYCVTNTDCLLNRFLSCKLMIFLSKISYSVSLIQFLVFFYFAGTTRGSEVFSFAGYINRTEIFLLLIGATALTLLYDLPIQNIKLTLDRSGIFDRMEKKDTTEIVLKEDDVTENGTAEKAPLENGHSVMESEEAKADPEPDFVSPFDDKNDDDIGPRMSWKREPTPEPVSASPTKSFWDDVEERRPVGGVQSQSPTRTTSVSPPPKKEEPKPEVVAEPSPPSTPSPPFRRRQWRRNWDD</sequence>
<feature type="compositionally biased region" description="Basic and acidic residues" evidence="1">
    <location>
        <begin position="185"/>
        <end position="194"/>
    </location>
</feature>
<feature type="transmembrane region" description="Helical" evidence="2">
    <location>
        <begin position="714"/>
        <end position="736"/>
    </location>
</feature>
<feature type="compositionally biased region" description="Acidic residues" evidence="1">
    <location>
        <begin position="239"/>
        <end position="253"/>
    </location>
</feature>
<evidence type="ECO:0000313" key="6">
    <source>
        <dbReference type="Proteomes" id="UP001562425"/>
    </source>
</evidence>
<dbReference type="Pfam" id="PF01757">
    <property type="entry name" value="Acyl_transf_3"/>
    <property type="match status" value="1"/>
</dbReference>
<feature type="transmembrane region" description="Helical" evidence="2">
    <location>
        <begin position="996"/>
        <end position="1019"/>
    </location>
</feature>
<evidence type="ECO:0000256" key="3">
    <source>
        <dbReference type="SAM" id="SignalP"/>
    </source>
</evidence>
<feature type="region of interest" description="Disordered" evidence="1">
    <location>
        <begin position="351"/>
        <end position="370"/>
    </location>
</feature>
<dbReference type="Pfam" id="PF20146">
    <property type="entry name" value="NRF"/>
    <property type="match status" value="1"/>
</dbReference>
<feature type="transmembrane region" description="Helical" evidence="2">
    <location>
        <begin position="924"/>
        <end position="944"/>
    </location>
</feature>
<accession>A0ABD1DMX4</accession>
<feature type="compositionally biased region" description="Basic and acidic residues" evidence="1">
    <location>
        <begin position="1182"/>
        <end position="1191"/>
    </location>
</feature>
<feature type="signal peptide" evidence="3">
    <location>
        <begin position="1"/>
        <end position="27"/>
    </location>
</feature>
<feature type="domain" description="Nose resistant-to-fluoxetine protein N-terminal" evidence="4">
    <location>
        <begin position="413"/>
        <end position="556"/>
    </location>
</feature>
<dbReference type="Proteomes" id="UP001562425">
    <property type="component" value="Unassembled WGS sequence"/>
</dbReference>
<organism evidence="5 6">
    <name type="scientific">Culex pipiens pipiens</name>
    <name type="common">Northern house mosquito</name>
    <dbReference type="NCBI Taxonomy" id="38569"/>
    <lineage>
        <taxon>Eukaryota</taxon>
        <taxon>Metazoa</taxon>
        <taxon>Ecdysozoa</taxon>
        <taxon>Arthropoda</taxon>
        <taxon>Hexapoda</taxon>
        <taxon>Insecta</taxon>
        <taxon>Pterygota</taxon>
        <taxon>Neoptera</taxon>
        <taxon>Endopterygota</taxon>
        <taxon>Diptera</taxon>
        <taxon>Nematocera</taxon>
        <taxon>Culicoidea</taxon>
        <taxon>Culicidae</taxon>
        <taxon>Culicinae</taxon>
        <taxon>Culicini</taxon>
        <taxon>Culex</taxon>
        <taxon>Culex</taxon>
    </lineage>
</organism>
<evidence type="ECO:0000259" key="4">
    <source>
        <dbReference type="SMART" id="SM00703"/>
    </source>
</evidence>
<keyword evidence="2" id="KW-0472">Membrane</keyword>
<comment type="caution">
    <text evidence="5">The sequence shown here is derived from an EMBL/GenBank/DDBJ whole genome shotgun (WGS) entry which is preliminary data.</text>
</comment>
<keyword evidence="2" id="KW-1133">Transmembrane helix</keyword>
<evidence type="ECO:0000256" key="1">
    <source>
        <dbReference type="SAM" id="MobiDB-lite"/>
    </source>
</evidence>
<dbReference type="PANTHER" id="PTHR11161:SF4">
    <property type="entry name" value="DROP DEAD"/>
    <property type="match status" value="1"/>
</dbReference>
<feature type="compositionally biased region" description="Acidic residues" evidence="1">
    <location>
        <begin position="268"/>
        <end position="285"/>
    </location>
</feature>
<feature type="compositionally biased region" description="Acidic residues" evidence="1">
    <location>
        <begin position="68"/>
        <end position="94"/>
    </location>
</feature>